<comment type="subcellular location">
    <subcellularLocation>
        <location evidence="2">Nucleus</location>
        <location evidence="2">Nucleolus</location>
    </subcellularLocation>
</comment>
<dbReference type="VEuPathDB" id="FungiDB:SI65_05554"/>
<keyword evidence="7" id="KW-0175">Coiled coil</keyword>
<dbReference type="PANTHER" id="PTHR33911:SF1">
    <property type="entry name" value="RRNA-PROCESSING PROTEIN EFG1"/>
    <property type="match status" value="1"/>
</dbReference>
<evidence type="ECO:0000256" key="9">
    <source>
        <dbReference type="SAM" id="MobiDB-lite"/>
    </source>
</evidence>
<gene>
    <name evidence="10" type="ORF">SI65_05554</name>
</gene>
<feature type="compositionally biased region" description="Basic and acidic residues" evidence="9">
    <location>
        <begin position="185"/>
        <end position="195"/>
    </location>
</feature>
<dbReference type="GO" id="GO:0005730">
    <property type="term" value="C:nucleolus"/>
    <property type="evidence" value="ECO:0007669"/>
    <property type="project" value="UniProtKB-SubCell"/>
</dbReference>
<dbReference type="STRING" id="573508.A0A1E3BDC6"/>
<evidence type="ECO:0000256" key="4">
    <source>
        <dbReference type="ARBA" id="ARBA00018689"/>
    </source>
</evidence>
<evidence type="ECO:0000256" key="2">
    <source>
        <dbReference type="ARBA" id="ARBA00004604"/>
    </source>
</evidence>
<keyword evidence="6" id="KW-0698">rRNA processing</keyword>
<dbReference type="EMBL" id="JXNT01000005">
    <property type="protein sequence ID" value="ODM18937.1"/>
    <property type="molecule type" value="Genomic_DNA"/>
</dbReference>
<evidence type="ECO:0000256" key="5">
    <source>
        <dbReference type="ARBA" id="ARBA00019827"/>
    </source>
</evidence>
<feature type="compositionally biased region" description="Basic and acidic residues" evidence="9">
    <location>
        <begin position="291"/>
        <end position="304"/>
    </location>
</feature>
<feature type="region of interest" description="Disordered" evidence="9">
    <location>
        <begin position="174"/>
        <end position="195"/>
    </location>
</feature>
<feature type="compositionally biased region" description="Basic and acidic residues" evidence="9">
    <location>
        <begin position="1"/>
        <end position="20"/>
    </location>
</feature>
<proteinExistence type="inferred from homology"/>
<comment type="function">
    <text evidence="1">Involved in rRNA processing.</text>
</comment>
<evidence type="ECO:0000256" key="1">
    <source>
        <dbReference type="ARBA" id="ARBA00002773"/>
    </source>
</evidence>
<evidence type="ECO:0000256" key="3">
    <source>
        <dbReference type="ARBA" id="ARBA00006916"/>
    </source>
</evidence>
<accession>A0A1E3BDC6</accession>
<evidence type="ECO:0000256" key="8">
    <source>
        <dbReference type="ARBA" id="ARBA00023242"/>
    </source>
</evidence>
<sequence length="316" mass="36513">MPKDRYHSRDISPAPRDRSANKRKHREASEDAPPAKKKIQLATQKREKNEYPSVNELKRRIRAVKRLLEKVDLPADARIVQERALSGYENDLEDEMQRRERSQMIKKYHFVRFLDRKSATKDLKRLQRREKETTDQKALESLREKIHATRVNLNYTIYYPLTDKYISLYAEQKQKKPSQSESGADDTHSGADEKDTVVTMALADTEKPPMWYTVEKCMEEGTLDLLREGKLNSPRESGGDAKKASTTTEKKKKDVVKKASKESKKPTEKTSSHTESKPETEPVNRRSRRNAAREDAAMRKAQKDDGDDSDGGFFEI</sequence>
<comment type="similarity">
    <text evidence="3">Belongs to the EFG1 family.</text>
</comment>
<dbReference type="PANTHER" id="PTHR33911">
    <property type="entry name" value="RRNA-PROCESSING PROTEIN EFG1"/>
    <property type="match status" value="1"/>
</dbReference>
<dbReference type="OrthoDB" id="47732at2759"/>
<feature type="compositionally biased region" description="Basic and acidic residues" evidence="9">
    <location>
        <begin position="237"/>
        <end position="284"/>
    </location>
</feature>
<evidence type="ECO:0000313" key="10">
    <source>
        <dbReference type="EMBL" id="ODM18937.1"/>
    </source>
</evidence>
<evidence type="ECO:0000256" key="7">
    <source>
        <dbReference type="ARBA" id="ARBA00023054"/>
    </source>
</evidence>
<feature type="region of interest" description="Disordered" evidence="9">
    <location>
        <begin position="1"/>
        <end position="50"/>
    </location>
</feature>
<dbReference type="InterPro" id="IPR050786">
    <property type="entry name" value="EFG1_rRNA-proc"/>
</dbReference>
<dbReference type="InterPro" id="IPR019310">
    <property type="entry name" value="Efg1"/>
</dbReference>
<organism evidence="10 11">
    <name type="scientific">Aspergillus cristatus</name>
    <name type="common">Chinese Fuzhuan brick tea-fermentation fungus</name>
    <name type="synonym">Eurotium cristatum</name>
    <dbReference type="NCBI Taxonomy" id="573508"/>
    <lineage>
        <taxon>Eukaryota</taxon>
        <taxon>Fungi</taxon>
        <taxon>Dikarya</taxon>
        <taxon>Ascomycota</taxon>
        <taxon>Pezizomycotina</taxon>
        <taxon>Eurotiomycetes</taxon>
        <taxon>Eurotiomycetidae</taxon>
        <taxon>Eurotiales</taxon>
        <taxon>Aspergillaceae</taxon>
        <taxon>Aspergillus</taxon>
        <taxon>Aspergillus subgen. Aspergillus</taxon>
    </lineage>
</organism>
<evidence type="ECO:0000256" key="6">
    <source>
        <dbReference type="ARBA" id="ARBA00022552"/>
    </source>
</evidence>
<evidence type="ECO:0000313" key="11">
    <source>
        <dbReference type="Proteomes" id="UP000094569"/>
    </source>
</evidence>
<keyword evidence="8" id="KW-0539">Nucleus</keyword>
<comment type="caution">
    <text evidence="10">The sequence shown here is derived from an EMBL/GenBank/DDBJ whole genome shotgun (WGS) entry which is preliminary data.</text>
</comment>
<reference evidence="10 11" key="1">
    <citation type="journal article" date="2016" name="BMC Genomics">
        <title>Comparative genomic and transcriptomic analyses of the Fuzhuan brick tea-fermentation fungus Aspergillus cristatus.</title>
        <authorList>
            <person name="Ge Y."/>
            <person name="Wang Y."/>
            <person name="Liu Y."/>
            <person name="Tan Y."/>
            <person name="Ren X."/>
            <person name="Zhang X."/>
            <person name="Hyde K.D."/>
            <person name="Liu Y."/>
            <person name="Liu Z."/>
        </authorList>
    </citation>
    <scope>NUCLEOTIDE SEQUENCE [LARGE SCALE GENOMIC DNA]</scope>
    <source>
        <strain evidence="10 11">GZAAS20.1005</strain>
    </source>
</reference>
<dbReference type="GO" id="GO:0000462">
    <property type="term" value="P:maturation of SSU-rRNA from tricistronic rRNA transcript (SSU-rRNA, 5.8S rRNA, LSU-rRNA)"/>
    <property type="evidence" value="ECO:0007669"/>
    <property type="project" value="TreeGrafter"/>
</dbReference>
<feature type="region of interest" description="Disordered" evidence="9">
    <location>
        <begin position="229"/>
        <end position="316"/>
    </location>
</feature>
<name>A0A1E3BDC6_ASPCR</name>
<dbReference type="AlphaFoldDB" id="A0A1E3BDC6"/>
<dbReference type="Pfam" id="PF10153">
    <property type="entry name" value="Efg1"/>
    <property type="match status" value="1"/>
</dbReference>
<dbReference type="Proteomes" id="UP000094569">
    <property type="component" value="Unassembled WGS sequence"/>
</dbReference>
<dbReference type="GO" id="GO:0030688">
    <property type="term" value="C:preribosome, small subunit precursor"/>
    <property type="evidence" value="ECO:0007669"/>
    <property type="project" value="TreeGrafter"/>
</dbReference>
<keyword evidence="11" id="KW-1185">Reference proteome</keyword>
<protein>
    <recommendedName>
        <fullName evidence="4">rRNA-processing protein EFG1</fullName>
    </recommendedName>
    <alternativeName>
        <fullName evidence="5">rRNA-processing protein efg1</fullName>
    </alternativeName>
</protein>